<keyword evidence="6" id="KW-0239">DNA-directed DNA polymerase</keyword>
<keyword evidence="4" id="KW-0548">Nucleotidyltransferase</keyword>
<evidence type="ECO:0000259" key="9">
    <source>
        <dbReference type="Pfam" id="PF03175"/>
    </source>
</evidence>
<dbReference type="Proteomes" id="UP000887159">
    <property type="component" value="Unassembled WGS sequence"/>
</dbReference>
<keyword evidence="11" id="KW-1185">Reference proteome</keyword>
<comment type="catalytic activity">
    <reaction evidence="8">
        <text>DNA(n) + a 2'-deoxyribonucleoside 5'-triphosphate = DNA(n+1) + diphosphate</text>
        <dbReference type="Rhea" id="RHEA:22508"/>
        <dbReference type="Rhea" id="RHEA-COMP:17339"/>
        <dbReference type="Rhea" id="RHEA-COMP:17340"/>
        <dbReference type="ChEBI" id="CHEBI:33019"/>
        <dbReference type="ChEBI" id="CHEBI:61560"/>
        <dbReference type="ChEBI" id="CHEBI:173112"/>
        <dbReference type="EC" id="2.7.7.7"/>
    </reaction>
</comment>
<keyword evidence="5" id="KW-0235">DNA replication</keyword>
<dbReference type="SUPFAM" id="SSF53098">
    <property type="entry name" value="Ribonuclease H-like"/>
    <property type="match status" value="1"/>
</dbReference>
<dbReference type="PANTHER" id="PTHR33568:SF3">
    <property type="entry name" value="DNA-DIRECTED DNA POLYMERASE"/>
    <property type="match status" value="1"/>
</dbReference>
<dbReference type="GO" id="GO:0042575">
    <property type="term" value="C:DNA polymerase complex"/>
    <property type="evidence" value="ECO:0007669"/>
    <property type="project" value="UniProtKB-ARBA"/>
</dbReference>
<evidence type="ECO:0000256" key="7">
    <source>
        <dbReference type="ARBA" id="ARBA00023125"/>
    </source>
</evidence>
<dbReference type="GO" id="GO:0003887">
    <property type="term" value="F:DNA-directed DNA polymerase activity"/>
    <property type="evidence" value="ECO:0007669"/>
    <property type="project" value="UniProtKB-KW"/>
</dbReference>
<comment type="similarity">
    <text evidence="1">Belongs to the DNA polymerase type-B family.</text>
</comment>
<dbReference type="Pfam" id="PF03175">
    <property type="entry name" value="DNA_pol_B_2"/>
    <property type="match status" value="2"/>
</dbReference>
<dbReference type="GO" id="GO:0003677">
    <property type="term" value="F:DNA binding"/>
    <property type="evidence" value="ECO:0007669"/>
    <property type="project" value="UniProtKB-KW"/>
</dbReference>
<protein>
    <recommendedName>
        <fullName evidence="2">DNA-directed DNA polymerase</fullName>
        <ecNumber evidence="2">2.7.7.7</ecNumber>
    </recommendedName>
</protein>
<evidence type="ECO:0000256" key="3">
    <source>
        <dbReference type="ARBA" id="ARBA00022679"/>
    </source>
</evidence>
<name>A0A8X6VTE2_TRICX</name>
<dbReference type="InterPro" id="IPR036397">
    <property type="entry name" value="RNaseH_sf"/>
</dbReference>
<dbReference type="Gene3D" id="3.40.960.10">
    <property type="entry name" value="VSR Endonuclease"/>
    <property type="match status" value="1"/>
</dbReference>
<evidence type="ECO:0000313" key="11">
    <source>
        <dbReference type="Proteomes" id="UP000887159"/>
    </source>
</evidence>
<accession>A0A8X6VTE2</accession>
<comment type="caution">
    <text evidence="10">The sequence shown here is derived from an EMBL/GenBank/DDBJ whole genome shotgun (WGS) entry which is preliminary data.</text>
</comment>
<dbReference type="EC" id="2.7.7.7" evidence="2"/>
<dbReference type="SUPFAM" id="SSF56672">
    <property type="entry name" value="DNA/RNA polymerases"/>
    <property type="match status" value="1"/>
</dbReference>
<feature type="domain" description="DNA-directed DNA polymerase family B mitochondria/virus" evidence="9">
    <location>
        <begin position="67"/>
        <end position="141"/>
    </location>
</feature>
<dbReference type="InterPro" id="IPR043502">
    <property type="entry name" value="DNA/RNA_pol_sf"/>
</dbReference>
<evidence type="ECO:0000256" key="2">
    <source>
        <dbReference type="ARBA" id="ARBA00012417"/>
    </source>
</evidence>
<evidence type="ECO:0000256" key="4">
    <source>
        <dbReference type="ARBA" id="ARBA00022695"/>
    </source>
</evidence>
<dbReference type="EMBL" id="BMAU01021359">
    <property type="protein sequence ID" value="GFY22123.1"/>
    <property type="molecule type" value="Genomic_DNA"/>
</dbReference>
<evidence type="ECO:0000256" key="5">
    <source>
        <dbReference type="ARBA" id="ARBA00022705"/>
    </source>
</evidence>
<gene>
    <name evidence="10" type="primary">AVEN_163056_1</name>
    <name evidence="10" type="ORF">TNCV_3297671</name>
</gene>
<organism evidence="10 11">
    <name type="scientific">Trichonephila clavipes</name>
    <name type="common">Golden silk orbweaver</name>
    <name type="synonym">Nephila clavipes</name>
    <dbReference type="NCBI Taxonomy" id="2585209"/>
    <lineage>
        <taxon>Eukaryota</taxon>
        <taxon>Metazoa</taxon>
        <taxon>Ecdysozoa</taxon>
        <taxon>Arthropoda</taxon>
        <taxon>Chelicerata</taxon>
        <taxon>Arachnida</taxon>
        <taxon>Araneae</taxon>
        <taxon>Araneomorphae</taxon>
        <taxon>Entelegynae</taxon>
        <taxon>Araneoidea</taxon>
        <taxon>Nephilidae</taxon>
        <taxon>Trichonephila</taxon>
    </lineage>
</organism>
<dbReference type="AlphaFoldDB" id="A0A8X6VTE2"/>
<evidence type="ECO:0000256" key="6">
    <source>
        <dbReference type="ARBA" id="ARBA00022932"/>
    </source>
</evidence>
<dbReference type="GO" id="GO:0006260">
    <property type="term" value="P:DNA replication"/>
    <property type="evidence" value="ECO:0007669"/>
    <property type="project" value="UniProtKB-KW"/>
</dbReference>
<dbReference type="InterPro" id="IPR004868">
    <property type="entry name" value="DNA-dir_DNA_pol_B_mt/vir"/>
</dbReference>
<evidence type="ECO:0000256" key="8">
    <source>
        <dbReference type="ARBA" id="ARBA00049244"/>
    </source>
</evidence>
<dbReference type="Gene3D" id="3.30.420.10">
    <property type="entry name" value="Ribonuclease H-like superfamily/Ribonuclease H"/>
    <property type="match status" value="1"/>
</dbReference>
<dbReference type="PANTHER" id="PTHR33568">
    <property type="entry name" value="DNA POLYMERASE"/>
    <property type="match status" value="1"/>
</dbReference>
<sequence>MCYLQKESAKKCNEKLIFFDFETDQTTGEHVVNFAVAQYLDGTEFVCEGYDAIDKFCKYLFSPQHKRFTAIAHNMKGFDGQFILRWMLEQGQCPRVIPNGSKIMCITLSALSIRIIDSFNFFPMPLSKLPKTFGLEELAKGSDVDILRRCCKIFREQFQSVTGVDPFTYVTIASACMAVYRSGHIKPKTIAMIPVQGYCNSTNFSRDSIRWLDFVAHTEGHRILHALNGTGEPKIAGYSVDGFCKETNTVYQYQGCFHHDCEMCYDGDLIHPLTGTTMRSLRQKKEGVIDTLRQRGYNIIQMLEHDFVHLKKTEKFQEFLLQHEVTDRLNPRDAFFGGRTNGIQLFYEGCAKYIDFTSLYPWVNKYCEYPVGHPEIITEDFRDIDSYFGLVKCKVFPPKKLFHPVLPFRCNGKLMFPLCRTCAETLNQKTCSHTEEERSITGTWATEEVKKAREKGYKIVKIYEVYHFQSSSNDLFRSYIDLFLKIKQEASGYPKGCLTDHQKSEYIISYSEKENISLDKNSINVNLGRRSVAKLALNSFWGRWGMNLNKNKLTFVSTVHDLIKC</sequence>
<keyword evidence="3" id="KW-0808">Transferase</keyword>
<reference evidence="10" key="1">
    <citation type="submission" date="2020-08" db="EMBL/GenBank/DDBJ databases">
        <title>Multicomponent nature underlies the extraordinary mechanical properties of spider dragline silk.</title>
        <authorList>
            <person name="Kono N."/>
            <person name="Nakamura H."/>
            <person name="Mori M."/>
            <person name="Yoshida Y."/>
            <person name="Ohtoshi R."/>
            <person name="Malay A.D."/>
            <person name="Moran D.A.P."/>
            <person name="Tomita M."/>
            <person name="Numata K."/>
            <person name="Arakawa K."/>
        </authorList>
    </citation>
    <scope>NUCLEOTIDE SEQUENCE</scope>
</reference>
<proteinExistence type="inferred from homology"/>
<dbReference type="GO" id="GO:0000166">
    <property type="term" value="F:nucleotide binding"/>
    <property type="evidence" value="ECO:0007669"/>
    <property type="project" value="InterPro"/>
</dbReference>
<keyword evidence="7" id="KW-0238">DNA-binding</keyword>
<feature type="domain" description="DNA-directed DNA polymerase family B mitochondria/virus" evidence="9">
    <location>
        <begin position="330"/>
        <end position="492"/>
    </location>
</feature>
<evidence type="ECO:0000256" key="1">
    <source>
        <dbReference type="ARBA" id="ARBA00005755"/>
    </source>
</evidence>
<evidence type="ECO:0000313" key="10">
    <source>
        <dbReference type="EMBL" id="GFY22123.1"/>
    </source>
</evidence>
<dbReference type="InterPro" id="IPR012337">
    <property type="entry name" value="RNaseH-like_sf"/>
</dbReference>